<dbReference type="Proteomes" id="UP001498476">
    <property type="component" value="Unassembled WGS sequence"/>
</dbReference>
<evidence type="ECO:0000313" key="2">
    <source>
        <dbReference type="Proteomes" id="UP001498476"/>
    </source>
</evidence>
<keyword evidence="2" id="KW-1185">Reference proteome</keyword>
<reference evidence="1 2" key="1">
    <citation type="journal article" date="2025" name="Microbiol. Resour. Announc.">
        <title>Draft genome sequences for Neonectria magnoliae and Neonectria punicea, canker pathogens of Liriodendron tulipifera and Acer saccharum in West Virginia.</title>
        <authorList>
            <person name="Petronek H.M."/>
            <person name="Kasson M.T."/>
            <person name="Metheny A.M."/>
            <person name="Stauder C.M."/>
            <person name="Lovett B."/>
            <person name="Lynch S.C."/>
            <person name="Garnas J.R."/>
            <person name="Kasson L.R."/>
            <person name="Stajich J.E."/>
        </authorList>
    </citation>
    <scope>NUCLEOTIDE SEQUENCE [LARGE SCALE GENOMIC DNA]</scope>
    <source>
        <strain evidence="1 2">NRRL 64653</strain>
    </source>
</reference>
<comment type="caution">
    <text evidence="1">The sequence shown here is derived from an EMBL/GenBank/DDBJ whole genome shotgun (WGS) entry which is preliminary data.</text>
</comment>
<sequence length="198" mass="21457">MNFGNKSGASPLVKQQATYHLAPNFTTRPFPNGPFDLGTVVKDLQHFTPLNQGSNRISVAEDEQYSHNMKDISASVRHAKGPELSLLAGLLDRSIGGSASLKGQRDDEDVYEIANLQTIHFSPRPAYLQDVMKLSDVADYLDDQNYRSPVYLITALKIAWGARISMKREYMNAGDASVGATIVSGVVDAGVAVAAESN</sequence>
<protein>
    <recommendedName>
        <fullName evidence="3">Catalase</fullName>
    </recommendedName>
</protein>
<name>A0ABR1H682_9HYPO</name>
<dbReference type="EMBL" id="JAZAVJ010000066">
    <property type="protein sequence ID" value="KAK7416634.1"/>
    <property type="molecule type" value="Genomic_DNA"/>
</dbReference>
<gene>
    <name evidence="1" type="ORF">QQX98_005105</name>
</gene>
<proteinExistence type="predicted"/>
<accession>A0ABR1H682</accession>
<organism evidence="1 2">
    <name type="scientific">Neonectria punicea</name>
    <dbReference type="NCBI Taxonomy" id="979145"/>
    <lineage>
        <taxon>Eukaryota</taxon>
        <taxon>Fungi</taxon>
        <taxon>Dikarya</taxon>
        <taxon>Ascomycota</taxon>
        <taxon>Pezizomycotina</taxon>
        <taxon>Sordariomycetes</taxon>
        <taxon>Hypocreomycetidae</taxon>
        <taxon>Hypocreales</taxon>
        <taxon>Nectriaceae</taxon>
        <taxon>Neonectria</taxon>
    </lineage>
</organism>
<evidence type="ECO:0000313" key="1">
    <source>
        <dbReference type="EMBL" id="KAK7416634.1"/>
    </source>
</evidence>
<evidence type="ECO:0008006" key="3">
    <source>
        <dbReference type="Google" id="ProtNLM"/>
    </source>
</evidence>